<sequence>MSVLSDQSEFGVAIYNVQTASLNMLQQPITDTSEQEKRLHTQFEVNHLIFSSRNATTYGMLELLKKLDDMHQTNRAIGIRKKGIIQSSENVVVRWYYSSCRADYNYWKGFEANEHVQIGAVDRIVNQLDDVETLFLSTVEQVALDRFMYID</sequence>
<reference evidence="1 2" key="1">
    <citation type="journal article" date="2021" name="Genome Biol.">
        <title>AFLAP: assembly-free linkage analysis pipeline using k-mers from genome sequencing data.</title>
        <authorList>
            <person name="Fletcher K."/>
            <person name="Zhang L."/>
            <person name="Gil J."/>
            <person name="Han R."/>
            <person name="Cavanaugh K."/>
            <person name="Michelmore R."/>
        </authorList>
    </citation>
    <scope>NUCLEOTIDE SEQUENCE [LARGE SCALE GENOMIC DNA]</scope>
    <source>
        <strain evidence="1 2">SF5</strain>
    </source>
</reference>
<organism evidence="1 2">
    <name type="scientific">Bremia lactucae</name>
    <name type="common">Lettuce downy mildew</name>
    <dbReference type="NCBI Taxonomy" id="4779"/>
    <lineage>
        <taxon>Eukaryota</taxon>
        <taxon>Sar</taxon>
        <taxon>Stramenopiles</taxon>
        <taxon>Oomycota</taxon>
        <taxon>Peronosporomycetes</taxon>
        <taxon>Peronosporales</taxon>
        <taxon>Peronosporaceae</taxon>
        <taxon>Bremia</taxon>
    </lineage>
</organism>
<dbReference type="OrthoDB" id="29596at2759"/>
<dbReference type="KEGG" id="blac:94346091"/>
<accession>A0A976IKV7</accession>
<evidence type="ECO:0000313" key="2">
    <source>
        <dbReference type="Proteomes" id="UP000294530"/>
    </source>
</evidence>
<evidence type="ECO:0000313" key="1">
    <source>
        <dbReference type="EMBL" id="TDH73653.1"/>
    </source>
</evidence>
<dbReference type="EMBL" id="SHOA02000001">
    <property type="protein sequence ID" value="TDH73653.1"/>
    <property type="molecule type" value="Genomic_DNA"/>
</dbReference>
<dbReference type="AlphaFoldDB" id="A0A976IKV7"/>
<comment type="caution">
    <text evidence="1">The sequence shown here is derived from an EMBL/GenBank/DDBJ whole genome shotgun (WGS) entry which is preliminary data.</text>
</comment>
<dbReference type="RefSeq" id="XP_067823151.1">
    <property type="nucleotide sequence ID" value="XM_067960420.1"/>
</dbReference>
<dbReference type="GeneID" id="94346091"/>
<name>A0A976IKV7_BRELC</name>
<protein>
    <submittedName>
        <fullName evidence="1">Uncharacterized protein</fullName>
    </submittedName>
</protein>
<gene>
    <name evidence="1" type="ORF">CCR75_002323</name>
</gene>
<proteinExistence type="predicted"/>
<dbReference type="Proteomes" id="UP000294530">
    <property type="component" value="Unassembled WGS sequence"/>
</dbReference>
<keyword evidence="2" id="KW-1185">Reference proteome</keyword>